<dbReference type="AlphaFoldDB" id="A0A821PLM7"/>
<dbReference type="PANTHER" id="PTHR14725:SF0">
    <property type="entry name" value="RIBOSOME-BINDING FACTOR A, MITOCHONDRIAL-RELATED"/>
    <property type="match status" value="1"/>
</dbReference>
<keyword evidence="3" id="KW-1185">Reference proteome</keyword>
<dbReference type="SUPFAM" id="SSF89919">
    <property type="entry name" value="Ribosome-binding factor A, RbfA"/>
    <property type="match status" value="1"/>
</dbReference>
<dbReference type="InterPro" id="IPR039212">
    <property type="entry name" value="RBFA_mitochondrial"/>
</dbReference>
<dbReference type="EMBL" id="CAJOBZ010000006">
    <property type="protein sequence ID" value="CAF4805708.1"/>
    <property type="molecule type" value="Genomic_DNA"/>
</dbReference>
<evidence type="ECO:0008006" key="4">
    <source>
        <dbReference type="Google" id="ProtNLM"/>
    </source>
</evidence>
<reference evidence="2" key="1">
    <citation type="submission" date="2021-02" db="EMBL/GenBank/DDBJ databases">
        <authorList>
            <person name="Steward A R."/>
        </authorList>
    </citation>
    <scope>NUCLEOTIDE SEQUENCE</scope>
</reference>
<gene>
    <name evidence="2" type="ORF">PMACD_LOCUS3723</name>
</gene>
<keyword evidence="1" id="KW-0175">Coiled coil</keyword>
<sequence>MILRFYSSSCVLYSMKKQGMKLHKMLNPKNKRQWYPSQTTDLNILPTLNTLTKIQRVPDNQGIRRVAVLNKLFMKHITDIMSTGTVSMDIIGRGIEISKVNVAKDFKTINIFWICKGDASDEDTDKLLQTIAGPLRHELSTLRLMGEVPYIYFVKDKHESQIVDIDKRLLQADYGEDYTPTDLGELLKSEFTLNLKLSPEIKAKIKQLEDSQEIIEDPIPEMTNSVYGLDHAKIMNRLLAARKRSKEAWENLQSESPVISYRTTNTSPSNINLKEQKKEIAEFLIKRQILHNKLQRERRKQDDTHVEYEKIEERNEDIYEFCDDYDDNYDVEYSSVEK</sequence>
<dbReference type="Gene3D" id="3.30.300.20">
    <property type="match status" value="1"/>
</dbReference>
<evidence type="ECO:0000313" key="3">
    <source>
        <dbReference type="Proteomes" id="UP000663880"/>
    </source>
</evidence>
<proteinExistence type="predicted"/>
<dbReference type="Proteomes" id="UP000663880">
    <property type="component" value="Unassembled WGS sequence"/>
</dbReference>
<dbReference type="InterPro" id="IPR023799">
    <property type="entry name" value="RbfA_dom_sf"/>
</dbReference>
<evidence type="ECO:0000313" key="2">
    <source>
        <dbReference type="EMBL" id="CAF4805708.1"/>
    </source>
</evidence>
<accession>A0A821PLM7</accession>
<feature type="coiled-coil region" evidence="1">
    <location>
        <begin position="273"/>
        <end position="314"/>
    </location>
</feature>
<name>A0A821PLM7_9NEOP</name>
<dbReference type="PANTHER" id="PTHR14725">
    <property type="entry name" value="RIBOSOME-BINDING FACTOR A, MITOCHONDRIAL-RELATED"/>
    <property type="match status" value="1"/>
</dbReference>
<organism evidence="2 3">
    <name type="scientific">Pieris macdunnoughi</name>
    <dbReference type="NCBI Taxonomy" id="345717"/>
    <lineage>
        <taxon>Eukaryota</taxon>
        <taxon>Metazoa</taxon>
        <taxon>Ecdysozoa</taxon>
        <taxon>Arthropoda</taxon>
        <taxon>Hexapoda</taxon>
        <taxon>Insecta</taxon>
        <taxon>Pterygota</taxon>
        <taxon>Neoptera</taxon>
        <taxon>Endopterygota</taxon>
        <taxon>Lepidoptera</taxon>
        <taxon>Glossata</taxon>
        <taxon>Ditrysia</taxon>
        <taxon>Papilionoidea</taxon>
        <taxon>Pieridae</taxon>
        <taxon>Pierinae</taxon>
        <taxon>Pieris</taxon>
    </lineage>
</organism>
<dbReference type="OrthoDB" id="418445at2759"/>
<dbReference type="GO" id="GO:0006364">
    <property type="term" value="P:rRNA processing"/>
    <property type="evidence" value="ECO:0007669"/>
    <property type="project" value="InterPro"/>
</dbReference>
<dbReference type="Pfam" id="PF02033">
    <property type="entry name" value="RBFA"/>
    <property type="match status" value="1"/>
</dbReference>
<evidence type="ECO:0000256" key="1">
    <source>
        <dbReference type="SAM" id="Coils"/>
    </source>
</evidence>
<comment type="caution">
    <text evidence="2">The sequence shown here is derived from an EMBL/GenBank/DDBJ whole genome shotgun (WGS) entry which is preliminary data.</text>
</comment>
<protein>
    <recommendedName>
        <fullName evidence="4">Ribosome-binding factor A, mitochondrial</fullName>
    </recommendedName>
</protein>
<dbReference type="InterPro" id="IPR000238">
    <property type="entry name" value="RbfA"/>
</dbReference>
<dbReference type="InterPro" id="IPR015946">
    <property type="entry name" value="KH_dom-like_a/b"/>
</dbReference>